<comment type="similarity">
    <text evidence="8">Belongs to the Pal lipoprotein family.</text>
</comment>
<protein>
    <recommendedName>
        <fullName evidence="8">Peptidoglycan-associated lipoprotein</fullName>
        <shortName evidence="8">PAL</shortName>
    </recommendedName>
</protein>
<keyword evidence="4 8" id="KW-0564">Palmitate</keyword>
<dbReference type="InterPro" id="IPR036737">
    <property type="entry name" value="OmpA-like_sf"/>
</dbReference>
<dbReference type="RefSeq" id="WP_133634191.1">
    <property type="nucleotide sequence ID" value="NZ_SNZJ01000001.1"/>
</dbReference>
<evidence type="ECO:0000259" key="11">
    <source>
        <dbReference type="PROSITE" id="PS51123"/>
    </source>
</evidence>
<feature type="region of interest" description="Disordered" evidence="9">
    <location>
        <begin position="28"/>
        <end position="66"/>
    </location>
</feature>
<dbReference type="PANTHER" id="PTHR30329:SF21">
    <property type="entry name" value="LIPOPROTEIN YIAD-RELATED"/>
    <property type="match status" value="1"/>
</dbReference>
<keyword evidence="6 8" id="KW-0449">Lipoprotein</keyword>
<keyword evidence="2 8" id="KW-0732">Signal</keyword>
<dbReference type="PROSITE" id="PS51123">
    <property type="entry name" value="OMPA_2"/>
    <property type="match status" value="1"/>
</dbReference>
<dbReference type="HAMAP" id="MF_02204">
    <property type="entry name" value="Pal"/>
    <property type="match status" value="1"/>
</dbReference>
<evidence type="ECO:0000313" key="13">
    <source>
        <dbReference type="Proteomes" id="UP000295212"/>
    </source>
</evidence>
<dbReference type="InterPro" id="IPR039001">
    <property type="entry name" value="Pal"/>
</dbReference>
<dbReference type="InterPro" id="IPR050330">
    <property type="entry name" value="Bact_OuterMem_StrucFunc"/>
</dbReference>
<feature type="chain" id="PRO_5020621999" description="Peptidoglycan-associated lipoprotein" evidence="10">
    <location>
        <begin position="21"/>
        <end position="178"/>
    </location>
</feature>
<gene>
    <name evidence="8" type="primary">pal</name>
    <name evidence="12" type="ORF">DFP85_101270</name>
</gene>
<dbReference type="InterPro" id="IPR014169">
    <property type="entry name" value="Pal_lipo_C"/>
</dbReference>
<comment type="subunit">
    <text evidence="8">The Tol-Pal system is composed of five core proteins: the inner membrane proteins TolA, TolQ and TolR, the periplasmic protein TolB and the outer membrane protein Pal. They form a network linking the inner and outer membranes and the peptidoglycan layer.</text>
</comment>
<keyword evidence="1 8" id="KW-0132">Cell division</keyword>
<dbReference type="Proteomes" id="UP000295212">
    <property type="component" value="Unassembled WGS sequence"/>
</dbReference>
<name>A0A4R6ZX17_9GAMM</name>
<evidence type="ECO:0000256" key="3">
    <source>
        <dbReference type="ARBA" id="ARBA00023136"/>
    </source>
</evidence>
<dbReference type="OrthoDB" id="9809164at2"/>
<evidence type="ECO:0000256" key="7">
    <source>
        <dbReference type="ARBA" id="ARBA00023306"/>
    </source>
</evidence>
<evidence type="ECO:0000256" key="4">
    <source>
        <dbReference type="ARBA" id="ARBA00023139"/>
    </source>
</evidence>
<keyword evidence="3 8" id="KW-0472">Membrane</keyword>
<dbReference type="Gene3D" id="3.30.1330.60">
    <property type="entry name" value="OmpA-like domain"/>
    <property type="match status" value="1"/>
</dbReference>
<comment type="caution">
    <text evidence="12">The sequence shown here is derived from an EMBL/GenBank/DDBJ whole genome shotgun (WGS) entry which is preliminary data.</text>
</comment>
<dbReference type="GO" id="GO:0051301">
    <property type="term" value="P:cell division"/>
    <property type="evidence" value="ECO:0007669"/>
    <property type="project" value="UniProtKB-UniRule"/>
</dbReference>
<proteinExistence type="inferred from homology"/>
<dbReference type="SUPFAM" id="SSF103088">
    <property type="entry name" value="OmpA-like"/>
    <property type="match status" value="1"/>
</dbReference>
<evidence type="ECO:0000256" key="9">
    <source>
        <dbReference type="SAM" id="MobiDB-lite"/>
    </source>
</evidence>
<evidence type="ECO:0000256" key="2">
    <source>
        <dbReference type="ARBA" id="ARBA00022729"/>
    </source>
</evidence>
<dbReference type="InterPro" id="IPR006664">
    <property type="entry name" value="OMP_bac"/>
</dbReference>
<evidence type="ECO:0000256" key="10">
    <source>
        <dbReference type="SAM" id="SignalP"/>
    </source>
</evidence>
<dbReference type="InterPro" id="IPR006690">
    <property type="entry name" value="OMPA-like_CS"/>
</dbReference>
<feature type="compositionally biased region" description="Gly residues" evidence="9">
    <location>
        <begin position="28"/>
        <end position="55"/>
    </location>
</feature>
<comment type="function">
    <text evidence="8">Part of the Tol-Pal system, which plays a role in outer membrane invagination during cell division and is important for maintaining outer membrane integrity.</text>
</comment>
<keyword evidence="5 8" id="KW-0998">Cell outer membrane</keyword>
<keyword evidence="7 8" id="KW-0131">Cell cycle</keyword>
<evidence type="ECO:0000256" key="8">
    <source>
        <dbReference type="HAMAP-Rule" id="MF_02204"/>
    </source>
</evidence>
<accession>A0A4R6ZX17</accession>
<dbReference type="PRINTS" id="PR01021">
    <property type="entry name" value="OMPADOMAIN"/>
</dbReference>
<dbReference type="PANTHER" id="PTHR30329">
    <property type="entry name" value="STATOR ELEMENT OF FLAGELLAR MOTOR COMPLEX"/>
    <property type="match status" value="1"/>
</dbReference>
<evidence type="ECO:0000256" key="6">
    <source>
        <dbReference type="ARBA" id="ARBA00023288"/>
    </source>
</evidence>
<reference evidence="12 13" key="1">
    <citation type="submission" date="2019-03" db="EMBL/GenBank/DDBJ databases">
        <title>Genomic Encyclopedia of Type Strains, Phase III (KMG-III): the genomes of soil and plant-associated and newly described type strains.</title>
        <authorList>
            <person name="Whitman W."/>
        </authorList>
    </citation>
    <scope>NUCLEOTIDE SEQUENCE [LARGE SCALE GENOMIC DNA]</scope>
    <source>
        <strain evidence="12 13">CECT 5797</strain>
    </source>
</reference>
<dbReference type="GO" id="GO:0009279">
    <property type="term" value="C:cell outer membrane"/>
    <property type="evidence" value="ECO:0007669"/>
    <property type="project" value="UniProtKB-SubCell"/>
</dbReference>
<dbReference type="AlphaFoldDB" id="A0A4R6ZX17"/>
<dbReference type="Pfam" id="PF00691">
    <property type="entry name" value="OmpA"/>
    <property type="match status" value="1"/>
</dbReference>
<dbReference type="EMBL" id="SNZJ01000001">
    <property type="protein sequence ID" value="TDR57450.1"/>
    <property type="molecule type" value="Genomic_DNA"/>
</dbReference>
<dbReference type="InterPro" id="IPR006665">
    <property type="entry name" value="OmpA-like"/>
</dbReference>
<evidence type="ECO:0000313" key="12">
    <source>
        <dbReference type="EMBL" id="TDR57450.1"/>
    </source>
</evidence>
<comment type="subcellular location">
    <subcellularLocation>
        <location evidence="8">Cell outer membrane</location>
        <topology evidence="8">Lipid-anchor</topology>
    </subcellularLocation>
</comment>
<evidence type="ECO:0000256" key="1">
    <source>
        <dbReference type="ARBA" id="ARBA00022618"/>
    </source>
</evidence>
<dbReference type="CDD" id="cd07185">
    <property type="entry name" value="OmpA_C-like"/>
    <property type="match status" value="1"/>
</dbReference>
<dbReference type="NCBIfam" id="TIGR02802">
    <property type="entry name" value="Pal_lipo"/>
    <property type="match status" value="1"/>
</dbReference>
<feature type="domain" description="OmpA-like" evidence="11">
    <location>
        <begin position="65"/>
        <end position="178"/>
    </location>
</feature>
<sequence length="178" mass="18854">MQLKPYARTLAIALSLAFVAGCSSTGGGQDGDLTGGAGGTDRGGVSTGGADGSGVSGDRTGQMADADGRIPETRTIYFEYDSDTIRSEFEPVLTAHARFLQSNPNASVVLQGHTDERGTREYNLALGERRAGAVERYLNVQGVSPSQVEVVSYGEERPAARGQNEQAYAQNRRVVFAY</sequence>
<dbReference type="PROSITE" id="PS51257">
    <property type="entry name" value="PROKAR_LIPOPROTEIN"/>
    <property type="match status" value="1"/>
</dbReference>
<organism evidence="12 13">
    <name type="scientific">Halomonas ventosae</name>
    <dbReference type="NCBI Taxonomy" id="229007"/>
    <lineage>
        <taxon>Bacteria</taxon>
        <taxon>Pseudomonadati</taxon>
        <taxon>Pseudomonadota</taxon>
        <taxon>Gammaproteobacteria</taxon>
        <taxon>Oceanospirillales</taxon>
        <taxon>Halomonadaceae</taxon>
        <taxon>Halomonas</taxon>
    </lineage>
</organism>
<feature type="signal peptide" evidence="10">
    <location>
        <begin position="1"/>
        <end position="20"/>
    </location>
</feature>
<dbReference type="PROSITE" id="PS01068">
    <property type="entry name" value="OMPA_1"/>
    <property type="match status" value="1"/>
</dbReference>
<evidence type="ECO:0000256" key="5">
    <source>
        <dbReference type="ARBA" id="ARBA00023237"/>
    </source>
</evidence>